<evidence type="ECO:0000313" key="12">
    <source>
        <dbReference type="Proteomes" id="UP000005336"/>
    </source>
</evidence>
<keyword evidence="4" id="KW-0479">Metal-binding</keyword>
<evidence type="ECO:0000256" key="9">
    <source>
        <dbReference type="ARBA" id="ARBA00049893"/>
    </source>
</evidence>
<comment type="similarity">
    <text evidence="2 10">Belongs to the purine nucleoside phosphorylase YfiH/LACC1 family.</text>
</comment>
<evidence type="ECO:0000256" key="5">
    <source>
        <dbReference type="ARBA" id="ARBA00022801"/>
    </source>
</evidence>
<dbReference type="InterPro" id="IPR038371">
    <property type="entry name" value="Cu_polyphenol_OxRdtase_sf"/>
</dbReference>
<dbReference type="GO" id="GO:0017061">
    <property type="term" value="F:S-methyl-5-thioadenosine phosphorylase activity"/>
    <property type="evidence" value="ECO:0007669"/>
    <property type="project" value="UniProtKB-EC"/>
</dbReference>
<name>G4CQB0_9NEIS</name>
<organism evidence="11 12">
    <name type="scientific">Neisseria wadsworthii 9715</name>
    <dbReference type="NCBI Taxonomy" id="1030841"/>
    <lineage>
        <taxon>Bacteria</taxon>
        <taxon>Pseudomonadati</taxon>
        <taxon>Pseudomonadota</taxon>
        <taxon>Betaproteobacteria</taxon>
        <taxon>Neisseriales</taxon>
        <taxon>Neisseriaceae</taxon>
        <taxon>Neisseria</taxon>
    </lineage>
</organism>
<dbReference type="HOGENOM" id="CLU_065784_1_1_4"/>
<evidence type="ECO:0000256" key="6">
    <source>
        <dbReference type="ARBA" id="ARBA00022833"/>
    </source>
</evidence>
<accession>G4CQB0</accession>
<keyword evidence="5" id="KW-0378">Hydrolase</keyword>
<dbReference type="GO" id="GO:0005507">
    <property type="term" value="F:copper ion binding"/>
    <property type="evidence" value="ECO:0007669"/>
    <property type="project" value="TreeGrafter"/>
</dbReference>
<comment type="catalytic activity">
    <reaction evidence="7">
        <text>adenosine + H2O + H(+) = inosine + NH4(+)</text>
        <dbReference type="Rhea" id="RHEA:24408"/>
        <dbReference type="ChEBI" id="CHEBI:15377"/>
        <dbReference type="ChEBI" id="CHEBI:15378"/>
        <dbReference type="ChEBI" id="CHEBI:16335"/>
        <dbReference type="ChEBI" id="CHEBI:17596"/>
        <dbReference type="ChEBI" id="CHEBI:28938"/>
        <dbReference type="EC" id="3.5.4.4"/>
    </reaction>
    <physiologicalReaction direction="left-to-right" evidence="7">
        <dbReference type="Rhea" id="RHEA:24409"/>
    </physiologicalReaction>
</comment>
<keyword evidence="3" id="KW-0808">Transferase</keyword>
<dbReference type="PANTHER" id="PTHR30616">
    <property type="entry name" value="UNCHARACTERIZED PROTEIN YFIH"/>
    <property type="match status" value="1"/>
</dbReference>
<keyword evidence="6" id="KW-0862">Zinc</keyword>
<proteinExistence type="inferred from homology"/>
<evidence type="ECO:0000256" key="8">
    <source>
        <dbReference type="ARBA" id="ARBA00048968"/>
    </source>
</evidence>
<dbReference type="CDD" id="cd16833">
    <property type="entry name" value="YfiH"/>
    <property type="match status" value="1"/>
</dbReference>
<dbReference type="PATRIC" id="fig|1030841.3.peg.1251"/>
<dbReference type="Proteomes" id="UP000005336">
    <property type="component" value="Unassembled WGS sequence"/>
</dbReference>
<dbReference type="Gene3D" id="3.60.140.10">
    <property type="entry name" value="CNF1/YfiH-like putative cysteine hydrolases"/>
    <property type="match status" value="1"/>
</dbReference>
<comment type="catalytic activity">
    <reaction evidence="9">
        <text>S-methyl-5'-thioadenosine + phosphate = 5-(methylsulfanyl)-alpha-D-ribose 1-phosphate + adenine</text>
        <dbReference type="Rhea" id="RHEA:11852"/>
        <dbReference type="ChEBI" id="CHEBI:16708"/>
        <dbReference type="ChEBI" id="CHEBI:17509"/>
        <dbReference type="ChEBI" id="CHEBI:43474"/>
        <dbReference type="ChEBI" id="CHEBI:58533"/>
        <dbReference type="EC" id="2.4.2.28"/>
    </reaction>
    <physiologicalReaction direction="left-to-right" evidence="9">
        <dbReference type="Rhea" id="RHEA:11853"/>
    </physiologicalReaction>
</comment>
<comment type="catalytic activity">
    <reaction evidence="8">
        <text>adenosine + phosphate = alpha-D-ribose 1-phosphate + adenine</text>
        <dbReference type="Rhea" id="RHEA:27642"/>
        <dbReference type="ChEBI" id="CHEBI:16335"/>
        <dbReference type="ChEBI" id="CHEBI:16708"/>
        <dbReference type="ChEBI" id="CHEBI:43474"/>
        <dbReference type="ChEBI" id="CHEBI:57720"/>
        <dbReference type="EC" id="2.4.2.1"/>
    </reaction>
    <physiologicalReaction direction="left-to-right" evidence="8">
        <dbReference type="Rhea" id="RHEA:27643"/>
    </physiologicalReaction>
</comment>
<evidence type="ECO:0000256" key="4">
    <source>
        <dbReference type="ARBA" id="ARBA00022723"/>
    </source>
</evidence>
<evidence type="ECO:0000256" key="1">
    <source>
        <dbReference type="ARBA" id="ARBA00000553"/>
    </source>
</evidence>
<gene>
    <name evidence="11" type="ORF">HMPREF9370_1270</name>
</gene>
<dbReference type="InterPro" id="IPR003730">
    <property type="entry name" value="Cu_polyphenol_OxRdtase"/>
</dbReference>
<dbReference type="InterPro" id="IPR011324">
    <property type="entry name" value="Cytotoxic_necrot_fac-like_cat"/>
</dbReference>
<evidence type="ECO:0000256" key="7">
    <source>
        <dbReference type="ARBA" id="ARBA00047989"/>
    </source>
</evidence>
<dbReference type="SUPFAM" id="SSF64438">
    <property type="entry name" value="CNF1/YfiH-like putative cysteine hydrolases"/>
    <property type="match status" value="1"/>
</dbReference>
<comment type="catalytic activity">
    <reaction evidence="1">
        <text>inosine + phosphate = alpha-D-ribose 1-phosphate + hypoxanthine</text>
        <dbReference type="Rhea" id="RHEA:27646"/>
        <dbReference type="ChEBI" id="CHEBI:17368"/>
        <dbReference type="ChEBI" id="CHEBI:17596"/>
        <dbReference type="ChEBI" id="CHEBI:43474"/>
        <dbReference type="ChEBI" id="CHEBI:57720"/>
        <dbReference type="EC" id="2.4.2.1"/>
    </reaction>
    <physiologicalReaction direction="left-to-right" evidence="1">
        <dbReference type="Rhea" id="RHEA:27647"/>
    </physiologicalReaction>
</comment>
<evidence type="ECO:0000256" key="2">
    <source>
        <dbReference type="ARBA" id="ARBA00007353"/>
    </source>
</evidence>
<dbReference type="AlphaFoldDB" id="G4CQB0"/>
<dbReference type="PANTHER" id="PTHR30616:SF2">
    <property type="entry name" value="PURINE NUCLEOSIDE PHOSPHORYLASE LACC1"/>
    <property type="match status" value="1"/>
</dbReference>
<reference evidence="11 12" key="1">
    <citation type="submission" date="2011-06" db="EMBL/GenBank/DDBJ databases">
        <authorList>
            <person name="Muzny D."/>
            <person name="Qin X."/>
            <person name="Deng J."/>
            <person name="Jiang H."/>
            <person name="Liu Y."/>
            <person name="Qu J."/>
            <person name="Song X.-Z."/>
            <person name="Zhang L."/>
            <person name="Thornton R."/>
            <person name="Coyle M."/>
            <person name="Francisco L."/>
            <person name="Jackson L."/>
            <person name="Javaid M."/>
            <person name="Korchina V."/>
            <person name="Kovar C."/>
            <person name="Mata R."/>
            <person name="Mathew T."/>
            <person name="Ngo R."/>
            <person name="Nguyen L."/>
            <person name="Nguyen N."/>
            <person name="Okwuonu G."/>
            <person name="Ongeri F."/>
            <person name="Pham C."/>
            <person name="Simmons D."/>
            <person name="Wilczek-Boney K."/>
            <person name="Hale W."/>
            <person name="Jakkamsetti A."/>
            <person name="Pham P."/>
            <person name="Ruth R."/>
            <person name="San Lucas F."/>
            <person name="Warren J."/>
            <person name="Zhang J."/>
            <person name="Zhao Z."/>
            <person name="Zhou C."/>
            <person name="Zhu D."/>
            <person name="Lee S."/>
            <person name="Bess C."/>
            <person name="Blankenburg K."/>
            <person name="Forbes L."/>
            <person name="Fu Q."/>
            <person name="Gubbala S."/>
            <person name="Hirani K."/>
            <person name="Jayaseelan J.C."/>
            <person name="Lara F."/>
            <person name="Munidasa M."/>
            <person name="Palculict T."/>
            <person name="Patil S."/>
            <person name="Pu L.-L."/>
            <person name="Saada N."/>
            <person name="Tang L."/>
            <person name="Weissenberger G."/>
            <person name="Zhu Y."/>
            <person name="Hemphill L."/>
            <person name="Shang Y."/>
            <person name="Youmans B."/>
            <person name="Ayvaz T."/>
            <person name="Ross M."/>
            <person name="Santibanez J."/>
            <person name="Aqrawi P."/>
            <person name="Gross S."/>
            <person name="Joshi V."/>
            <person name="Fowler G."/>
            <person name="Nazareth L."/>
            <person name="Reid J."/>
            <person name="Worley K."/>
            <person name="Petrosino J."/>
            <person name="Highlander S."/>
            <person name="Gibbs R."/>
        </authorList>
    </citation>
    <scope>NUCLEOTIDE SEQUENCE [LARGE SCALE GENOMIC DNA]</scope>
    <source>
        <strain evidence="11 12">9715</strain>
    </source>
</reference>
<dbReference type="NCBIfam" id="TIGR00726">
    <property type="entry name" value="peptidoglycan editing factor PgeF"/>
    <property type="match status" value="1"/>
</dbReference>
<evidence type="ECO:0000256" key="10">
    <source>
        <dbReference type="RuleBase" id="RU361274"/>
    </source>
</evidence>
<keyword evidence="12" id="KW-1185">Reference proteome</keyword>
<comment type="caution">
    <text evidence="11">The sequence shown here is derived from an EMBL/GenBank/DDBJ whole genome shotgun (WGS) entry which is preliminary data.</text>
</comment>
<dbReference type="STRING" id="1030841.HMPREF9370_1270"/>
<dbReference type="GO" id="GO:0016787">
    <property type="term" value="F:hydrolase activity"/>
    <property type="evidence" value="ECO:0007669"/>
    <property type="project" value="UniProtKB-KW"/>
</dbReference>
<sequence>MEKIGFKQVFNENIIYSDFLDADWPAPRNVKVLITTRKGGKSNGCFSSLNVGAHVGDNLEAVAQNRAYVQQHVGVPLVFLNQVHGVDVVQAVDAAGELTDADACVDNTGNAACVVMTADCLPVLFCDRAGTVVAAAHAGWRGLAQGVLQNTIAAMQVDPMEIMAYFGPAIGPDAFEVGEEVREAFCNQIAAAEDAFQSIGGNKYLADIYQLARLILYREGVTQIYGGSHCTVLERENFFSYRRDGQTGRMASIIWLEQD</sequence>
<dbReference type="Pfam" id="PF02578">
    <property type="entry name" value="Cu-oxidase_4"/>
    <property type="match status" value="1"/>
</dbReference>
<evidence type="ECO:0000313" key="11">
    <source>
        <dbReference type="EMBL" id="EGZ46570.1"/>
    </source>
</evidence>
<dbReference type="RefSeq" id="WP_009116411.1">
    <property type="nucleotide sequence ID" value="NZ_JH165159.1"/>
</dbReference>
<protein>
    <recommendedName>
        <fullName evidence="10">Purine nucleoside phosphorylase</fullName>
    </recommendedName>
</protein>
<dbReference type="OrthoDB" id="4279at2"/>
<evidence type="ECO:0000256" key="3">
    <source>
        <dbReference type="ARBA" id="ARBA00022679"/>
    </source>
</evidence>
<dbReference type="EMBL" id="AGAZ01000046">
    <property type="protein sequence ID" value="EGZ46570.1"/>
    <property type="molecule type" value="Genomic_DNA"/>
</dbReference>